<dbReference type="KEGG" id="iag:Igag_1204"/>
<dbReference type="HOGENOM" id="CLU_031500_2_0_2"/>
<keyword evidence="2" id="KW-0436">Ligase</keyword>
<dbReference type="PANTHER" id="PTHR13017:SF0">
    <property type="entry name" value="METHENYLTETRAHYDROFOLATE SYNTHASE DOMAIN-CONTAINING PROTEIN"/>
    <property type="match status" value="1"/>
</dbReference>
<dbReference type="Proteomes" id="UP000001304">
    <property type="component" value="Chromosome"/>
</dbReference>
<gene>
    <name evidence="2" type="ordered locus">Igag_1204</name>
</gene>
<dbReference type="FunFam" id="3.40.50.10420:FF:000001">
    <property type="entry name" value="Methenyltetrahydrofolate synthase domain-containing protein"/>
    <property type="match status" value="1"/>
</dbReference>
<dbReference type="EMBL" id="CP002098">
    <property type="protein sequence ID" value="ADM28010.1"/>
    <property type="molecule type" value="Genomic_DNA"/>
</dbReference>
<dbReference type="SUPFAM" id="SSF100950">
    <property type="entry name" value="NagB/RpiA/CoA transferase-like"/>
    <property type="match status" value="1"/>
</dbReference>
<evidence type="ECO:0000256" key="1">
    <source>
        <dbReference type="ARBA" id="ARBA00022884"/>
    </source>
</evidence>
<dbReference type="GO" id="GO:0016874">
    <property type="term" value="F:ligase activity"/>
    <property type="evidence" value="ECO:0007669"/>
    <property type="project" value="UniProtKB-KW"/>
</dbReference>
<keyword evidence="3" id="KW-1185">Reference proteome</keyword>
<evidence type="ECO:0000313" key="2">
    <source>
        <dbReference type="EMBL" id="ADM28010.1"/>
    </source>
</evidence>
<keyword evidence="1" id="KW-0694">RNA-binding</keyword>
<organism evidence="2 3">
    <name type="scientific">Ignisphaera aggregans (strain DSM 17230 / JCM 13409 / AQ1.S1)</name>
    <dbReference type="NCBI Taxonomy" id="583356"/>
    <lineage>
        <taxon>Archaea</taxon>
        <taxon>Thermoproteota</taxon>
        <taxon>Thermoprotei</taxon>
        <taxon>Desulfurococcales</taxon>
        <taxon>Desulfurococcaceae</taxon>
        <taxon>Ignisphaera</taxon>
    </lineage>
</organism>
<dbReference type="Gene3D" id="3.40.50.10420">
    <property type="entry name" value="NagB/RpiA/CoA transferase-like"/>
    <property type="match status" value="1"/>
</dbReference>
<dbReference type="InterPro" id="IPR002698">
    <property type="entry name" value="FTHF_cligase"/>
</dbReference>
<reference evidence="2 3" key="1">
    <citation type="journal article" date="2010" name="Stand. Genomic Sci.">
        <title>Complete genome sequence of Ignisphaera aggregans type strain (AQ1.S1).</title>
        <authorList>
            <person name="Goker M."/>
            <person name="Held B."/>
            <person name="Lapidus A."/>
            <person name="Nolan M."/>
            <person name="Spring S."/>
            <person name="Yasawong M."/>
            <person name="Lucas S."/>
            <person name="Glavina Del Rio T."/>
            <person name="Tice H."/>
            <person name="Cheng J.F."/>
            <person name="Goodwin L."/>
            <person name="Tapia R."/>
            <person name="Pitluck S."/>
            <person name="Liolios K."/>
            <person name="Ivanova N."/>
            <person name="Mavromatis K."/>
            <person name="Mikhailova N."/>
            <person name="Pati A."/>
            <person name="Chen A."/>
            <person name="Palaniappan K."/>
            <person name="Brambilla E."/>
            <person name="Land M."/>
            <person name="Hauser L."/>
            <person name="Chang Y.J."/>
            <person name="Jeffries C.D."/>
            <person name="Brettin T."/>
            <person name="Detter J.C."/>
            <person name="Han C."/>
            <person name="Rohde M."/>
            <person name="Sikorski J."/>
            <person name="Woyke T."/>
            <person name="Bristow J."/>
            <person name="Eisen J.A."/>
            <person name="Markowitz V."/>
            <person name="Hugenholtz P."/>
            <person name="Kyrpides N.C."/>
            <person name="Klenk H.P."/>
        </authorList>
    </citation>
    <scope>NUCLEOTIDE SEQUENCE [LARGE SCALE GENOMIC DNA]</scope>
    <source>
        <strain evidence="3">DSM 17230 / JCM 13409 / AQ1.S1</strain>
    </source>
</reference>
<dbReference type="BioCyc" id="IAGG583356:GHAH-1181-MONOMER"/>
<evidence type="ECO:0000313" key="3">
    <source>
        <dbReference type="Proteomes" id="UP000001304"/>
    </source>
</evidence>
<proteinExistence type="predicted"/>
<dbReference type="Pfam" id="PF01812">
    <property type="entry name" value="5-FTHF_cyc-lig"/>
    <property type="match status" value="1"/>
</dbReference>
<accession>E0SP83</accession>
<dbReference type="STRING" id="583356.Igag_1204"/>
<dbReference type="InterPro" id="IPR037171">
    <property type="entry name" value="NagB/RpiA_transferase-like"/>
</dbReference>
<protein>
    <submittedName>
        <fullName evidence="2">5-formyltetrahydrofolate cyclo-ligase</fullName>
    </submittedName>
</protein>
<dbReference type="GO" id="GO:0003723">
    <property type="term" value="F:RNA binding"/>
    <property type="evidence" value="ECO:0007669"/>
    <property type="project" value="UniProtKB-KW"/>
</dbReference>
<dbReference type="InterPro" id="IPR024185">
    <property type="entry name" value="FTHF_cligase-like_sf"/>
</dbReference>
<dbReference type="GO" id="GO:0005737">
    <property type="term" value="C:cytoplasm"/>
    <property type="evidence" value="ECO:0007669"/>
    <property type="project" value="TreeGrafter"/>
</dbReference>
<name>E0SP83_IGNAA</name>
<dbReference type="AlphaFoldDB" id="E0SP83"/>
<dbReference type="PANTHER" id="PTHR13017">
    <property type="entry name" value="5-FORMYLTETRAHYDROFOLATE CYCLO-LIGASE-RELATED"/>
    <property type="match status" value="1"/>
</dbReference>
<sequence>MDIKKKKNDIRLSIWKMMEEQNIATFPRPVYNRIPNFIGAEVAGINILRLNQFKKAEIILVSPDAPQKHVRFLALQHGKKVIMPTPHIRNGFILLDPTTIPKRNLKIASTISGAYRFGHILKPWDLPRIDFIVIGSVAVNKLGARLGKGGGYAELEYAILRSLCKVSEDTYIATTIHDIQLIDTDIPMEPYDLGVDIIVTPTNIIEVRPRPRKPSGILWELLTPDKYREIPLLSEIKNMLINKKHLICS</sequence>